<evidence type="ECO:0000256" key="4">
    <source>
        <dbReference type="ARBA" id="ARBA00022960"/>
    </source>
</evidence>
<keyword evidence="5 8" id="KW-0573">Peptidoglycan synthesis</keyword>
<dbReference type="AlphaFoldDB" id="A0A1F5H4A9"/>
<dbReference type="GO" id="GO:0034204">
    <property type="term" value="P:lipid translocation"/>
    <property type="evidence" value="ECO:0007669"/>
    <property type="project" value="TreeGrafter"/>
</dbReference>
<keyword evidence="6 8" id="KW-1133">Transmembrane helix</keyword>
<feature type="transmembrane region" description="Helical" evidence="8">
    <location>
        <begin position="176"/>
        <end position="196"/>
    </location>
</feature>
<keyword evidence="3 8" id="KW-0812">Transmembrane</keyword>
<dbReference type="GO" id="GO:0071555">
    <property type="term" value="P:cell wall organization"/>
    <property type="evidence" value="ECO:0007669"/>
    <property type="project" value="UniProtKB-UniRule"/>
</dbReference>
<dbReference type="InterPro" id="IPR004268">
    <property type="entry name" value="MurJ"/>
</dbReference>
<evidence type="ECO:0000313" key="11">
    <source>
        <dbReference type="Proteomes" id="UP000177039"/>
    </source>
</evidence>
<accession>A0A1F5H4A9</accession>
<evidence type="ECO:0000256" key="1">
    <source>
        <dbReference type="ARBA" id="ARBA00004651"/>
    </source>
</evidence>
<feature type="transmembrane region" description="Helical" evidence="8">
    <location>
        <begin position="264"/>
        <end position="283"/>
    </location>
</feature>
<dbReference type="CDD" id="cd13123">
    <property type="entry name" value="MATE_MurJ_like"/>
    <property type="match status" value="1"/>
</dbReference>
<gene>
    <name evidence="8" type="primary">murJ</name>
    <name evidence="10" type="ORF">A3B54_05005</name>
</gene>
<comment type="pathway">
    <text evidence="8">Cell wall biogenesis; peptidoglycan biosynthesis.</text>
</comment>
<reference evidence="10 11" key="1">
    <citation type="journal article" date="2016" name="Nat. Commun.">
        <title>Thousands of microbial genomes shed light on interconnected biogeochemical processes in an aquifer system.</title>
        <authorList>
            <person name="Anantharaman K."/>
            <person name="Brown C.T."/>
            <person name="Hug L.A."/>
            <person name="Sharon I."/>
            <person name="Castelle C.J."/>
            <person name="Probst A.J."/>
            <person name="Thomas B.C."/>
            <person name="Singh A."/>
            <person name="Wilkins M.J."/>
            <person name="Karaoz U."/>
            <person name="Brodie E.L."/>
            <person name="Williams K.H."/>
            <person name="Hubbard S.S."/>
            <person name="Banfield J.F."/>
        </authorList>
    </citation>
    <scope>NUCLEOTIDE SEQUENCE [LARGE SCALE GENOMIC DNA]</scope>
</reference>
<protein>
    <recommendedName>
        <fullName evidence="8">Probable lipid II flippase MurJ</fullName>
    </recommendedName>
</protein>
<comment type="function">
    <text evidence="8 9">Involved in peptidoglycan biosynthesis. Transports lipid-linked peptidoglycan precursors from the inner to the outer leaflet of the cytoplasmic membrane.</text>
</comment>
<feature type="transmembrane region" description="Helical" evidence="8">
    <location>
        <begin position="202"/>
        <end position="225"/>
    </location>
</feature>
<feature type="transmembrane region" description="Helical" evidence="8">
    <location>
        <begin position="402"/>
        <end position="420"/>
    </location>
</feature>
<dbReference type="UniPathway" id="UPA00219"/>
<evidence type="ECO:0000256" key="6">
    <source>
        <dbReference type="ARBA" id="ARBA00022989"/>
    </source>
</evidence>
<proteinExistence type="inferred from homology"/>
<dbReference type="Pfam" id="PF03023">
    <property type="entry name" value="MurJ"/>
    <property type="match status" value="1"/>
</dbReference>
<feature type="transmembrane region" description="Helical" evidence="8">
    <location>
        <begin position="151"/>
        <end position="169"/>
    </location>
</feature>
<feature type="transmembrane region" description="Helical" evidence="8">
    <location>
        <begin position="103"/>
        <end position="131"/>
    </location>
</feature>
<keyword evidence="8 9" id="KW-0961">Cell wall biogenesis/degradation</keyword>
<dbReference type="GO" id="GO:0009252">
    <property type="term" value="P:peptidoglycan biosynthetic process"/>
    <property type="evidence" value="ECO:0007669"/>
    <property type="project" value="UniProtKB-UniRule"/>
</dbReference>
<dbReference type="PIRSF" id="PIRSF002869">
    <property type="entry name" value="MviN"/>
    <property type="match status" value="1"/>
</dbReference>
<keyword evidence="2 8" id="KW-1003">Cell membrane</keyword>
<dbReference type="Proteomes" id="UP000177039">
    <property type="component" value="Unassembled WGS sequence"/>
</dbReference>
<evidence type="ECO:0000313" key="10">
    <source>
        <dbReference type="EMBL" id="OGD98887.1"/>
    </source>
</evidence>
<feature type="transmembrane region" description="Helical" evidence="8">
    <location>
        <begin position="330"/>
        <end position="349"/>
    </location>
</feature>
<feature type="transmembrane region" description="Helical" evidence="8">
    <location>
        <begin position="369"/>
        <end position="390"/>
    </location>
</feature>
<dbReference type="GO" id="GO:0008360">
    <property type="term" value="P:regulation of cell shape"/>
    <property type="evidence" value="ECO:0007669"/>
    <property type="project" value="UniProtKB-UniRule"/>
</dbReference>
<dbReference type="HAMAP" id="MF_02078">
    <property type="entry name" value="MurJ_MviN"/>
    <property type="match status" value="1"/>
</dbReference>
<name>A0A1F5H4A9_9BACT</name>
<feature type="transmembrane region" description="Helical" evidence="8">
    <location>
        <begin position="289"/>
        <end position="309"/>
    </location>
</feature>
<feature type="transmembrane region" description="Helical" evidence="8">
    <location>
        <begin position="493"/>
        <end position="514"/>
    </location>
</feature>
<keyword evidence="8 9" id="KW-0813">Transport</keyword>
<dbReference type="InterPro" id="IPR051050">
    <property type="entry name" value="Lipid_II_flippase_MurJ/MviN"/>
</dbReference>
<evidence type="ECO:0000256" key="2">
    <source>
        <dbReference type="ARBA" id="ARBA00022475"/>
    </source>
</evidence>
<feature type="transmembrane region" description="Helical" evidence="8">
    <location>
        <begin position="20"/>
        <end position="39"/>
    </location>
</feature>
<keyword evidence="7 8" id="KW-0472">Membrane</keyword>
<dbReference type="PANTHER" id="PTHR47019">
    <property type="entry name" value="LIPID II FLIPPASE MURJ"/>
    <property type="match status" value="1"/>
</dbReference>
<dbReference type="GO" id="GO:0005886">
    <property type="term" value="C:plasma membrane"/>
    <property type="evidence" value="ECO:0007669"/>
    <property type="project" value="UniProtKB-SubCell"/>
</dbReference>
<sequence length="555" mass="61005">MLSFIKNGANIFRNKQEDILSAAFVIAFSVALSRVLGLVRYRLLASYFGDNIKLLDSFIAASILPDAIFEVLIFGTIALAFIPVFSQYLSRDKLKKAWELSSIMISLGLLVFVVFAAIIIVLADFIAPIIAPGVVAKDPATSHQIAQLLRIMIFAQAFFVISIFMTGILQSFQRFLVPALASVFYNIGIILSIIFLVPVFGIYAPAIGMIIGALLHLTIQVPLALSLGFSFRLNFDLNNKDVRETISLMWPRSISLSLVRISDMINIALASIAAVGSIVAFNFAQVLQYVPTAMFAASIAQASLPSLSIEFNAKRYEQFKKLFTQSFHQILFLILPAAAILAILRIPVVRLVFGARELPWEITVLTGRTLIAFSVGIAAQAVSLLLTRGFYAIKDSFTPVKVNIFSITVNIALALFFVLILKLSLIWLALAYSTANITNSLLLFILLDKKVGFDKKKLLAPVAKMSLIGFITAVFLYVPMKLLDQLVFDTTRTVGLILLTGIATIVGLSVYILLSWVMRVKEVAIFYHLAKRVLALPSKLTSPAPTSIEAQEQNP</sequence>
<evidence type="ECO:0000256" key="9">
    <source>
        <dbReference type="PIRNR" id="PIRNR002869"/>
    </source>
</evidence>
<evidence type="ECO:0000256" key="5">
    <source>
        <dbReference type="ARBA" id="ARBA00022984"/>
    </source>
</evidence>
<comment type="subcellular location">
    <subcellularLocation>
        <location evidence="1 8">Cell membrane</location>
        <topology evidence="1 8">Multi-pass membrane protein</topology>
    </subcellularLocation>
</comment>
<comment type="caution">
    <text evidence="10">The sequence shown here is derived from an EMBL/GenBank/DDBJ whole genome shotgun (WGS) entry which is preliminary data.</text>
</comment>
<keyword evidence="4 8" id="KW-0133">Cell shape</keyword>
<feature type="transmembrane region" description="Helical" evidence="8">
    <location>
        <begin position="59"/>
        <end position="82"/>
    </location>
</feature>
<dbReference type="EMBL" id="MFBT01000028">
    <property type="protein sequence ID" value="OGD98887.1"/>
    <property type="molecule type" value="Genomic_DNA"/>
</dbReference>
<dbReference type="PRINTS" id="PR01806">
    <property type="entry name" value="VIRFACTRMVIN"/>
</dbReference>
<feature type="transmembrane region" description="Helical" evidence="8">
    <location>
        <begin position="426"/>
        <end position="446"/>
    </location>
</feature>
<evidence type="ECO:0000256" key="7">
    <source>
        <dbReference type="ARBA" id="ARBA00023136"/>
    </source>
</evidence>
<dbReference type="PANTHER" id="PTHR47019:SF1">
    <property type="entry name" value="LIPID II FLIPPASE MURJ"/>
    <property type="match status" value="1"/>
</dbReference>
<evidence type="ECO:0000256" key="8">
    <source>
        <dbReference type="HAMAP-Rule" id="MF_02078"/>
    </source>
</evidence>
<feature type="transmembrane region" description="Helical" evidence="8">
    <location>
        <begin position="458"/>
        <end position="478"/>
    </location>
</feature>
<comment type="similarity">
    <text evidence="8 9">Belongs to the MurJ/MviN family.</text>
</comment>
<dbReference type="GO" id="GO:0015648">
    <property type="term" value="F:lipid-linked peptidoglycan transporter activity"/>
    <property type="evidence" value="ECO:0007669"/>
    <property type="project" value="UniProtKB-UniRule"/>
</dbReference>
<dbReference type="NCBIfam" id="TIGR01695">
    <property type="entry name" value="murJ_mviN"/>
    <property type="match status" value="1"/>
</dbReference>
<evidence type="ECO:0000256" key="3">
    <source>
        <dbReference type="ARBA" id="ARBA00022692"/>
    </source>
</evidence>
<organism evidence="10 11">
    <name type="scientific">Candidatus Curtissbacteria bacterium RIFCSPLOWO2_01_FULL_42_50</name>
    <dbReference type="NCBI Taxonomy" id="1797730"/>
    <lineage>
        <taxon>Bacteria</taxon>
        <taxon>Candidatus Curtissiibacteriota</taxon>
    </lineage>
</organism>